<evidence type="ECO:0008006" key="2">
    <source>
        <dbReference type="Google" id="ProtNLM"/>
    </source>
</evidence>
<name>A0A6J5PYM2_9CAUD</name>
<evidence type="ECO:0000313" key="1">
    <source>
        <dbReference type="EMBL" id="CAB4172424.1"/>
    </source>
</evidence>
<dbReference type="InterPro" id="IPR038258">
    <property type="entry name" value="Gp4_sf"/>
</dbReference>
<reference evidence="1" key="1">
    <citation type="submission" date="2020-05" db="EMBL/GenBank/DDBJ databases">
        <authorList>
            <person name="Chiriac C."/>
            <person name="Salcher M."/>
            <person name="Ghai R."/>
            <person name="Kavagutti S V."/>
        </authorList>
    </citation>
    <scope>NUCLEOTIDE SEQUENCE</scope>
</reference>
<accession>A0A6J5PYM2</accession>
<gene>
    <name evidence="1" type="ORF">UFOVP935_9</name>
</gene>
<dbReference type="Gene3D" id="1.10.3230.20">
    <property type="entry name" value="P22 tail accessory factor (Gp4)"/>
    <property type="match status" value="2"/>
</dbReference>
<proteinExistence type="predicted"/>
<organism evidence="1">
    <name type="scientific">uncultured Caudovirales phage</name>
    <dbReference type="NCBI Taxonomy" id="2100421"/>
    <lineage>
        <taxon>Viruses</taxon>
        <taxon>Duplodnaviria</taxon>
        <taxon>Heunggongvirae</taxon>
        <taxon>Uroviricota</taxon>
        <taxon>Caudoviricetes</taxon>
        <taxon>Peduoviridae</taxon>
        <taxon>Maltschvirus</taxon>
        <taxon>Maltschvirus maltsch</taxon>
    </lineage>
</organism>
<sequence>MTTALQLVTASLRKLGAVAAGETPDADEQSDAIASLNQIIESWNLQGLNLYRRENASYTLVPSQQDYTIGSGGDFDGARPITLNGAFVTRNGIDYRMEVLTQDRWNGITQKSTASDIPCAIYYEPTFPLGTVHVFFVPNDALTITLAVDMQLSAVATVDDVLVFPPGYERALMYALAVDLAPEYKAVTLSQSVIDAADESLAIIQRVNNKFNQPATFDSVLTGGRCGGVGGGTLASFLAGY</sequence>
<dbReference type="EMBL" id="LR796885">
    <property type="protein sequence ID" value="CAB4172424.1"/>
    <property type="molecule type" value="Genomic_DNA"/>
</dbReference>
<protein>
    <recommendedName>
        <fullName evidence="2">Tail tubular protein A</fullName>
    </recommendedName>
</protein>